<comment type="cofactor">
    <cofactor evidence="1">
        <name>Mn(2+)</name>
        <dbReference type="ChEBI" id="CHEBI:29035"/>
    </cofactor>
</comment>
<dbReference type="RefSeq" id="XP_021844628.2">
    <property type="nucleotide sequence ID" value="XM_021988936.2"/>
</dbReference>
<evidence type="ECO:0000256" key="5">
    <source>
        <dbReference type="ARBA" id="ARBA00022679"/>
    </source>
</evidence>
<evidence type="ECO:0000313" key="17">
    <source>
        <dbReference type="RefSeq" id="XP_021844628.2"/>
    </source>
</evidence>
<feature type="binding site" evidence="12">
    <location>
        <position position="135"/>
    </location>
    <ligand>
        <name>ATP</name>
        <dbReference type="ChEBI" id="CHEBI:30616"/>
    </ligand>
</feature>
<dbReference type="Proteomes" id="UP000813463">
    <property type="component" value="Chromosome 1"/>
</dbReference>
<dbReference type="GO" id="GO:0005634">
    <property type="term" value="C:nucleus"/>
    <property type="evidence" value="ECO:0000318"/>
    <property type="project" value="GO_Central"/>
</dbReference>
<feature type="binding site" evidence="12">
    <location>
        <begin position="80"/>
        <end position="82"/>
    </location>
    <ligand>
        <name>ATP</name>
        <dbReference type="ChEBI" id="CHEBI:30616"/>
    </ligand>
</feature>
<dbReference type="SUPFAM" id="SSF55003">
    <property type="entry name" value="PAP/Archaeal CCA-adding enzyme, C-terminal domain"/>
    <property type="match status" value="1"/>
</dbReference>
<name>A0A9R0JS62_SPIOL</name>
<feature type="domain" description="Poly(A) polymerase nucleotidyltransferase" evidence="15">
    <location>
        <begin position="4"/>
        <end position="182"/>
    </location>
</feature>
<keyword evidence="6 13" id="KW-0479">Metal-binding</keyword>
<evidence type="ECO:0000256" key="9">
    <source>
        <dbReference type="ARBA" id="ARBA00022842"/>
    </source>
</evidence>
<evidence type="ECO:0000256" key="1">
    <source>
        <dbReference type="ARBA" id="ARBA00001936"/>
    </source>
</evidence>
<accession>A0A9R0JS62</accession>
<keyword evidence="10 11" id="KW-0539">Nucleus</keyword>
<comment type="catalytic activity">
    <reaction evidence="11">
        <text>RNA(n) + ATP = RNA(n)-3'-adenine ribonucleotide + diphosphate</text>
        <dbReference type="Rhea" id="RHEA:11332"/>
        <dbReference type="Rhea" id="RHEA-COMP:14527"/>
        <dbReference type="Rhea" id="RHEA-COMP:17347"/>
        <dbReference type="ChEBI" id="CHEBI:30616"/>
        <dbReference type="ChEBI" id="CHEBI:33019"/>
        <dbReference type="ChEBI" id="CHEBI:140395"/>
        <dbReference type="ChEBI" id="CHEBI:173115"/>
        <dbReference type="EC" id="2.7.7.19"/>
    </reaction>
</comment>
<dbReference type="SUPFAM" id="SSF81631">
    <property type="entry name" value="PAP/OAS1 substrate-binding domain"/>
    <property type="match status" value="1"/>
</dbReference>
<feature type="binding site" evidence="12">
    <location>
        <position position="205"/>
    </location>
    <ligand>
        <name>ATP</name>
        <dbReference type="ChEBI" id="CHEBI:30616"/>
    </ligand>
</feature>
<feature type="binding site" evidence="13">
    <location>
        <position position="135"/>
    </location>
    <ligand>
        <name>Mg(2+)</name>
        <dbReference type="ChEBI" id="CHEBI:18420"/>
        <label>2</label>
        <note>catalytic</note>
    </ligand>
</feature>
<dbReference type="InterPro" id="IPR043519">
    <property type="entry name" value="NT_sf"/>
</dbReference>
<reference evidence="17" key="2">
    <citation type="submission" date="2025-08" db="UniProtKB">
        <authorList>
            <consortium name="RefSeq"/>
        </authorList>
    </citation>
    <scope>IDENTIFICATION</scope>
    <source>
        <tissue evidence="17">Leaf</tissue>
    </source>
</reference>
<dbReference type="Pfam" id="PF20750">
    <property type="entry name" value="PAP_NTPase"/>
    <property type="match status" value="1"/>
</dbReference>
<evidence type="ECO:0000256" key="4">
    <source>
        <dbReference type="ARBA" id="ARBA00022664"/>
    </source>
</evidence>
<dbReference type="InterPro" id="IPR014492">
    <property type="entry name" value="PolyA_polymerase"/>
</dbReference>
<dbReference type="SUPFAM" id="SSF81301">
    <property type="entry name" value="Nucleotidyltransferase"/>
    <property type="match status" value="1"/>
</dbReference>
<dbReference type="EC" id="2.7.7.19" evidence="11"/>
<gene>
    <name evidence="17" type="primary">LOC110784480</name>
</gene>
<comment type="subcellular location">
    <subcellularLocation>
        <location evidence="2 11">Nucleus</location>
    </subcellularLocation>
</comment>
<sequence>MDDHRSLSLLQFMAGKGLVLSHEETLKRESIIHKLKKIVQHWITKVAWQRKLPENVIRDASATILIYGSFGLGVHNSESDIDILCVGPKFATMAEDFCIVLYNILKCKPEVSEIRCVQDAKVPLMRFKCEGVTVDMPYAQLQVMSVPENVDLLNPMFLTSIDETSWKSLSGVRVNQRILQLVPNLENFQSLLRCIKFWAKQRGVYGNLFGFFGGIHLAILSAFVCQTSPDACLSALLMNFFHTFASWPWPTPVFLQDGIMQVLQDMTEKKTWIPIKLPCSPYRCCQSNITRSTFNRIRAEFLRGHKITQEILQADFDWENLFEPYGNVYKKLYSRYLKIYLLACAKDDMGDWVGWVKSRFPSLILKLEEMRVCCDPNPTEYVEIGNVDSEQTVVFCWGLSRCMDVNVTSLEKEFRNVISNSYQGMAGKMELRIVPASEFPTRITKEMKACWKIPEHNQQRTPVYSRHLPNYLIGYVATEDKI</sequence>
<dbReference type="InterPro" id="IPR007012">
    <property type="entry name" value="PolA_pol_cen_dom"/>
</dbReference>
<feature type="domain" description="Poly(A) polymerase central" evidence="14">
    <location>
        <begin position="187"/>
        <end position="323"/>
    </location>
</feature>
<evidence type="ECO:0000313" key="16">
    <source>
        <dbReference type="Proteomes" id="UP000813463"/>
    </source>
</evidence>
<feature type="binding site" evidence="13">
    <location>
        <position position="82"/>
    </location>
    <ligand>
        <name>Mg(2+)</name>
        <dbReference type="ChEBI" id="CHEBI:18420"/>
        <label>1</label>
        <note>catalytic</note>
    </ligand>
</feature>
<evidence type="ECO:0000256" key="2">
    <source>
        <dbReference type="ARBA" id="ARBA00004123"/>
    </source>
</evidence>
<organism evidence="16 17">
    <name type="scientific">Spinacia oleracea</name>
    <name type="common">Spinach</name>
    <dbReference type="NCBI Taxonomy" id="3562"/>
    <lineage>
        <taxon>Eukaryota</taxon>
        <taxon>Viridiplantae</taxon>
        <taxon>Streptophyta</taxon>
        <taxon>Embryophyta</taxon>
        <taxon>Tracheophyta</taxon>
        <taxon>Spermatophyta</taxon>
        <taxon>Magnoliopsida</taxon>
        <taxon>eudicotyledons</taxon>
        <taxon>Gunneridae</taxon>
        <taxon>Pentapetalae</taxon>
        <taxon>Caryophyllales</taxon>
        <taxon>Chenopodiaceae</taxon>
        <taxon>Chenopodioideae</taxon>
        <taxon>Anserineae</taxon>
        <taxon>Spinacia</taxon>
    </lineage>
</organism>
<evidence type="ECO:0000256" key="11">
    <source>
        <dbReference type="PIRNR" id="PIRNR018425"/>
    </source>
</evidence>
<evidence type="ECO:0000256" key="10">
    <source>
        <dbReference type="ARBA" id="ARBA00023242"/>
    </source>
</evidence>
<evidence type="ECO:0000256" key="8">
    <source>
        <dbReference type="ARBA" id="ARBA00022840"/>
    </source>
</evidence>
<keyword evidence="5 11" id="KW-0808">Transferase</keyword>
<evidence type="ECO:0000259" key="14">
    <source>
        <dbReference type="Pfam" id="PF04928"/>
    </source>
</evidence>
<protein>
    <recommendedName>
        <fullName evidence="11">Poly(A) polymerase</fullName>
        <ecNumber evidence="11">2.7.7.19</ecNumber>
    </recommendedName>
</protein>
<feature type="binding site" evidence="13">
    <location>
        <position position="80"/>
    </location>
    <ligand>
        <name>Mg(2+)</name>
        <dbReference type="ChEBI" id="CHEBI:18420"/>
        <label>1</label>
        <note>catalytic</note>
    </ligand>
</feature>
<dbReference type="PIRSF" id="PIRSF018425">
    <property type="entry name" value="PolyA_polymerase"/>
    <property type="match status" value="1"/>
</dbReference>
<evidence type="ECO:0000256" key="13">
    <source>
        <dbReference type="PIRSR" id="PIRSR018425-2"/>
    </source>
</evidence>
<dbReference type="AlphaFoldDB" id="A0A9R0JS62"/>
<dbReference type="GO" id="GO:0003723">
    <property type="term" value="F:RNA binding"/>
    <property type="evidence" value="ECO:0007669"/>
    <property type="project" value="UniProtKB-UniRule"/>
</dbReference>
<evidence type="ECO:0000256" key="12">
    <source>
        <dbReference type="PIRSR" id="PIRSR018425-1"/>
    </source>
</evidence>
<keyword evidence="4 11" id="KW-0507">mRNA processing</keyword>
<dbReference type="GO" id="GO:0005524">
    <property type="term" value="F:ATP binding"/>
    <property type="evidence" value="ECO:0007669"/>
    <property type="project" value="UniProtKB-UniRule"/>
</dbReference>
<dbReference type="CDD" id="cd05402">
    <property type="entry name" value="NT_PAP_TUTase"/>
    <property type="match status" value="1"/>
</dbReference>
<proteinExistence type="inferred from homology"/>
<feature type="binding site" evidence="12">
    <location>
        <position position="196"/>
    </location>
    <ligand>
        <name>ATP</name>
        <dbReference type="ChEBI" id="CHEBI:30616"/>
    </ligand>
</feature>
<dbReference type="GeneID" id="110784480"/>
<dbReference type="Gene3D" id="3.30.70.590">
    <property type="entry name" value="Poly(A) polymerase predicted RNA binding domain"/>
    <property type="match status" value="1"/>
</dbReference>
<keyword evidence="16" id="KW-1185">Reference proteome</keyword>
<keyword evidence="8 11" id="KW-0067">ATP-binding</keyword>
<dbReference type="InterPro" id="IPR011068">
    <property type="entry name" value="NuclTrfase_I-like_C"/>
</dbReference>
<dbReference type="GO" id="GO:0046872">
    <property type="term" value="F:metal ion binding"/>
    <property type="evidence" value="ECO:0007669"/>
    <property type="project" value="UniProtKB-KW"/>
</dbReference>
<keyword evidence="7 11" id="KW-0547">Nucleotide-binding</keyword>
<comment type="function">
    <text evidence="11">Polymerase that creates the 3'-poly(A) tail of mRNA's.</text>
</comment>
<dbReference type="GO" id="GO:0006397">
    <property type="term" value="P:mRNA processing"/>
    <property type="evidence" value="ECO:0007669"/>
    <property type="project" value="UniProtKB-KW"/>
</dbReference>
<comment type="similarity">
    <text evidence="3 11">Belongs to the poly(A) polymerase family.</text>
</comment>
<evidence type="ECO:0000256" key="3">
    <source>
        <dbReference type="ARBA" id="ARBA00010912"/>
    </source>
</evidence>
<comment type="cofactor">
    <cofactor evidence="13">
        <name>Mg(2+)</name>
        <dbReference type="ChEBI" id="CHEBI:18420"/>
    </cofactor>
    <text evidence="13">Binds 2 magnesium ions. Also active with manganese.</text>
</comment>
<dbReference type="Gene3D" id="1.10.1410.10">
    <property type="match status" value="1"/>
</dbReference>
<dbReference type="GO" id="GO:0031123">
    <property type="term" value="P:RNA 3'-end processing"/>
    <property type="evidence" value="ECO:0007669"/>
    <property type="project" value="InterPro"/>
</dbReference>
<evidence type="ECO:0000256" key="6">
    <source>
        <dbReference type="ARBA" id="ARBA00022723"/>
    </source>
</evidence>
<evidence type="ECO:0000259" key="15">
    <source>
        <dbReference type="Pfam" id="PF20750"/>
    </source>
</evidence>
<evidence type="ECO:0000256" key="7">
    <source>
        <dbReference type="ARBA" id="ARBA00022741"/>
    </source>
</evidence>
<feature type="binding site" evidence="13">
    <location>
        <position position="80"/>
    </location>
    <ligand>
        <name>Mg(2+)</name>
        <dbReference type="ChEBI" id="CHEBI:18420"/>
        <label>2</label>
        <note>catalytic</note>
    </ligand>
</feature>
<dbReference type="KEGG" id="soe:110784480"/>
<dbReference type="InterPro" id="IPR048840">
    <property type="entry name" value="PolA_pol_NTPase"/>
</dbReference>
<dbReference type="PANTHER" id="PTHR10682">
    <property type="entry name" value="POLY A POLYMERASE"/>
    <property type="match status" value="1"/>
</dbReference>
<reference evidence="16" key="1">
    <citation type="journal article" date="2021" name="Nat. Commun.">
        <title>Genomic analyses provide insights into spinach domestication and the genetic basis of agronomic traits.</title>
        <authorList>
            <person name="Cai X."/>
            <person name="Sun X."/>
            <person name="Xu C."/>
            <person name="Sun H."/>
            <person name="Wang X."/>
            <person name="Ge C."/>
            <person name="Zhang Z."/>
            <person name="Wang Q."/>
            <person name="Fei Z."/>
            <person name="Jiao C."/>
            <person name="Wang Q."/>
        </authorList>
    </citation>
    <scope>NUCLEOTIDE SEQUENCE [LARGE SCALE GENOMIC DNA]</scope>
    <source>
        <strain evidence="16">cv. Varoflay</strain>
    </source>
</reference>
<feature type="binding site" evidence="13">
    <location>
        <position position="82"/>
    </location>
    <ligand>
        <name>Mg(2+)</name>
        <dbReference type="ChEBI" id="CHEBI:18420"/>
        <label>2</label>
        <note>catalytic</note>
    </ligand>
</feature>
<dbReference type="PANTHER" id="PTHR10682:SF33">
    <property type="entry name" value="NUCLEAR POLY(A) POLYMERASE 3"/>
    <property type="match status" value="1"/>
</dbReference>
<dbReference type="Pfam" id="PF04928">
    <property type="entry name" value="PAP_central"/>
    <property type="match status" value="1"/>
</dbReference>
<dbReference type="GO" id="GO:1990817">
    <property type="term" value="F:poly(A) RNA polymerase activity"/>
    <property type="evidence" value="ECO:0000318"/>
    <property type="project" value="GO_Central"/>
</dbReference>
<dbReference type="Gene3D" id="3.30.460.10">
    <property type="entry name" value="Beta Polymerase, domain 2"/>
    <property type="match status" value="1"/>
</dbReference>
<keyword evidence="9 13" id="KW-0460">Magnesium</keyword>